<dbReference type="PANTHER" id="PTHR36847">
    <property type="entry name" value="AMIDOLIGASE ENZYME"/>
    <property type="match status" value="1"/>
</dbReference>
<dbReference type="EMBL" id="JAUTXT010000003">
    <property type="protein sequence ID" value="KAK3679053.1"/>
    <property type="molecule type" value="Genomic_DNA"/>
</dbReference>
<keyword evidence="2" id="KW-1185">Reference proteome</keyword>
<dbReference type="AlphaFoldDB" id="A0AAE0WW59"/>
<gene>
    <name evidence="1" type="ORF">LTR78_001506</name>
</gene>
<dbReference type="PANTHER" id="PTHR36847:SF1">
    <property type="entry name" value="AMIDOLIGASE ENZYME"/>
    <property type="match status" value="1"/>
</dbReference>
<accession>A0AAE0WW59</accession>
<dbReference type="InterPro" id="IPR022025">
    <property type="entry name" value="Amidoligase_2"/>
</dbReference>
<reference evidence="1" key="1">
    <citation type="submission" date="2023-07" db="EMBL/GenBank/DDBJ databases">
        <title>Black Yeasts Isolated from many extreme environments.</title>
        <authorList>
            <person name="Coleine C."/>
            <person name="Stajich J.E."/>
            <person name="Selbmann L."/>
        </authorList>
    </citation>
    <scope>NUCLEOTIDE SEQUENCE</scope>
    <source>
        <strain evidence="1">CCFEE 5485</strain>
    </source>
</reference>
<evidence type="ECO:0000313" key="1">
    <source>
        <dbReference type="EMBL" id="KAK3679053.1"/>
    </source>
</evidence>
<name>A0AAE0WW59_9PEZI</name>
<dbReference type="Proteomes" id="UP001274830">
    <property type="component" value="Unassembled WGS sequence"/>
</dbReference>
<proteinExistence type="predicted"/>
<dbReference type="Pfam" id="PF12224">
    <property type="entry name" value="Amidoligase_2"/>
    <property type="match status" value="1"/>
</dbReference>
<organism evidence="1 2">
    <name type="scientific">Recurvomyces mirabilis</name>
    <dbReference type="NCBI Taxonomy" id="574656"/>
    <lineage>
        <taxon>Eukaryota</taxon>
        <taxon>Fungi</taxon>
        <taxon>Dikarya</taxon>
        <taxon>Ascomycota</taxon>
        <taxon>Pezizomycotina</taxon>
        <taxon>Dothideomycetes</taxon>
        <taxon>Dothideomycetidae</taxon>
        <taxon>Mycosphaerellales</taxon>
        <taxon>Teratosphaeriaceae</taxon>
        <taxon>Recurvomyces</taxon>
    </lineage>
</organism>
<evidence type="ECO:0000313" key="2">
    <source>
        <dbReference type="Proteomes" id="UP001274830"/>
    </source>
</evidence>
<sequence length="505" mass="57594">MPDHDHPPITFGIELELVAVWNDAQCEPWQALYYALLGANIPIIGGEAGRVADLTLAEHGKEYTHWRISQDCAVESVAEKATWPGGFGCESVELSSRKFYFGDREDWRGEVQRVLDVVAKIENAGCRFLLNKSAGFHVHVGQQGSSFSLRTAKNVLQFCTAFERLLDGIHATNRILYPSEFEFDHWHIPLSWFHQHNHTALPNTNLYDWLRAIEDMKTFAELKKFFLLDETFVEELDTYGARADWPMTHNSAVNIENLHSGHPEERIKGTVEFRQHAGTVDMLAIVHWVEVVVRIVDFCRTEDPANFVAFLALGIDSSFELGELLDAIDVEARTVQFYAPSTAGTDTTIGFLNHGGLARPDYTEDVDELMEVNEREQNMRLDRTSAFRNATIAEKNYGYGPHLIIRDQHRDVVEPAITRIYDQIDNSVEWKNVDDEVMIGEGEWWIRRCVWVRLSGVLRASEQGLLEEEEVRGAETGPVVWIGREGVLVRELEEMGLYGHESRYD</sequence>
<protein>
    <submittedName>
        <fullName evidence="1">Uncharacterized protein</fullName>
    </submittedName>
</protein>
<comment type="caution">
    <text evidence="1">The sequence shown here is derived from an EMBL/GenBank/DDBJ whole genome shotgun (WGS) entry which is preliminary data.</text>
</comment>